<dbReference type="EMBL" id="CAJVPS010025501">
    <property type="protein sequence ID" value="CAG8719143.1"/>
    <property type="molecule type" value="Genomic_DNA"/>
</dbReference>
<feature type="non-terminal residue" evidence="1">
    <location>
        <position position="193"/>
    </location>
</feature>
<name>A0A9N9NB81_9GLOM</name>
<evidence type="ECO:0000313" key="2">
    <source>
        <dbReference type="Proteomes" id="UP000789508"/>
    </source>
</evidence>
<protein>
    <submittedName>
        <fullName evidence="1">9056_t:CDS:1</fullName>
    </submittedName>
</protein>
<dbReference type="OrthoDB" id="2444054at2759"/>
<proteinExistence type="predicted"/>
<dbReference type="Proteomes" id="UP000789508">
    <property type="component" value="Unassembled WGS sequence"/>
</dbReference>
<dbReference type="AlphaFoldDB" id="A0A9N9NB81"/>
<evidence type="ECO:0000313" key="1">
    <source>
        <dbReference type="EMBL" id="CAG8719143.1"/>
    </source>
</evidence>
<sequence length="193" mass="22586">SLENNEKETLPPKEMAKKLYNDIMIIGCDENLENESAGINFECDITLDNIKEAEDSPHEISRKIADLIDPNQQRDRESIERFDCGGTLRITINMMNDSAFIYLKHKTLHQQPERNRVTDKIKNKIKENLQLAPSDIYSMIEQDFPEISQKQIHAWWTVFIQKEFIRDDDQVNSAKMFLEEHNLQVIMFNNSNG</sequence>
<reference evidence="1" key="1">
    <citation type="submission" date="2021-06" db="EMBL/GenBank/DDBJ databases">
        <authorList>
            <person name="Kallberg Y."/>
            <person name="Tangrot J."/>
            <person name="Rosling A."/>
        </authorList>
    </citation>
    <scope>NUCLEOTIDE SEQUENCE</scope>
    <source>
        <strain evidence="1">FL130A</strain>
    </source>
</reference>
<comment type="caution">
    <text evidence="1">The sequence shown here is derived from an EMBL/GenBank/DDBJ whole genome shotgun (WGS) entry which is preliminary data.</text>
</comment>
<feature type="non-terminal residue" evidence="1">
    <location>
        <position position="1"/>
    </location>
</feature>
<keyword evidence="2" id="KW-1185">Reference proteome</keyword>
<accession>A0A9N9NB81</accession>
<organism evidence="1 2">
    <name type="scientific">Ambispora leptoticha</name>
    <dbReference type="NCBI Taxonomy" id="144679"/>
    <lineage>
        <taxon>Eukaryota</taxon>
        <taxon>Fungi</taxon>
        <taxon>Fungi incertae sedis</taxon>
        <taxon>Mucoromycota</taxon>
        <taxon>Glomeromycotina</taxon>
        <taxon>Glomeromycetes</taxon>
        <taxon>Archaeosporales</taxon>
        <taxon>Ambisporaceae</taxon>
        <taxon>Ambispora</taxon>
    </lineage>
</organism>
<gene>
    <name evidence="1" type="ORF">ALEPTO_LOCUS12197</name>
</gene>